<gene>
    <name evidence="2" type="ORF">GSPATT00003222001</name>
</gene>
<evidence type="ECO:0000313" key="3">
    <source>
        <dbReference type="Proteomes" id="UP000000600"/>
    </source>
</evidence>
<dbReference type="InParanoid" id="A0DYY7"/>
<name>A0DYY7_PARTE</name>
<sequence>MQESVSAYLKTEPDSLRDHPPSKFRQNLIQSNQRILNGKKVTYLNVKKQSPQNQKDAWKLMFGNILHDINLKQKKEAFSLRPKKYLFEL</sequence>
<evidence type="ECO:0000256" key="1">
    <source>
        <dbReference type="SAM" id="MobiDB-lite"/>
    </source>
</evidence>
<dbReference type="Proteomes" id="UP000000600">
    <property type="component" value="Unassembled WGS sequence"/>
</dbReference>
<accession>A0DYY7</accession>
<reference evidence="2 3" key="1">
    <citation type="journal article" date="2006" name="Nature">
        <title>Global trends of whole-genome duplications revealed by the ciliate Paramecium tetraurelia.</title>
        <authorList>
            <consortium name="Genoscope"/>
            <person name="Aury J.-M."/>
            <person name="Jaillon O."/>
            <person name="Duret L."/>
            <person name="Noel B."/>
            <person name="Jubin C."/>
            <person name="Porcel B.M."/>
            <person name="Segurens B."/>
            <person name="Daubin V."/>
            <person name="Anthouard V."/>
            <person name="Aiach N."/>
            <person name="Arnaiz O."/>
            <person name="Billaut A."/>
            <person name="Beisson J."/>
            <person name="Blanc I."/>
            <person name="Bouhouche K."/>
            <person name="Camara F."/>
            <person name="Duharcourt S."/>
            <person name="Guigo R."/>
            <person name="Gogendeau D."/>
            <person name="Katinka M."/>
            <person name="Keller A.-M."/>
            <person name="Kissmehl R."/>
            <person name="Klotz C."/>
            <person name="Koll F."/>
            <person name="Le Moue A."/>
            <person name="Lepere C."/>
            <person name="Malinsky S."/>
            <person name="Nowacki M."/>
            <person name="Nowak J.K."/>
            <person name="Plattner H."/>
            <person name="Poulain J."/>
            <person name="Ruiz F."/>
            <person name="Serrano V."/>
            <person name="Zagulski M."/>
            <person name="Dessen P."/>
            <person name="Betermier M."/>
            <person name="Weissenbach J."/>
            <person name="Scarpelli C."/>
            <person name="Schachter V."/>
            <person name="Sperling L."/>
            <person name="Meyer E."/>
            <person name="Cohen J."/>
            <person name="Wincker P."/>
        </authorList>
    </citation>
    <scope>NUCLEOTIDE SEQUENCE [LARGE SCALE GENOMIC DNA]</scope>
    <source>
        <strain evidence="2 3">Stock d4-2</strain>
    </source>
</reference>
<feature type="region of interest" description="Disordered" evidence="1">
    <location>
        <begin position="1"/>
        <end position="22"/>
    </location>
</feature>
<dbReference type="GeneID" id="5041436"/>
<dbReference type="RefSeq" id="XP_001455651.1">
    <property type="nucleotide sequence ID" value="XM_001455614.1"/>
</dbReference>
<feature type="compositionally biased region" description="Basic and acidic residues" evidence="1">
    <location>
        <begin position="11"/>
        <end position="21"/>
    </location>
</feature>
<evidence type="ECO:0000313" key="2">
    <source>
        <dbReference type="EMBL" id="CAK88254.1"/>
    </source>
</evidence>
<protein>
    <submittedName>
        <fullName evidence="2">Uncharacterized protein</fullName>
    </submittedName>
</protein>
<dbReference type="OrthoDB" id="10454448at2759"/>
<proteinExistence type="predicted"/>
<organism evidence="2 3">
    <name type="scientific">Paramecium tetraurelia</name>
    <dbReference type="NCBI Taxonomy" id="5888"/>
    <lineage>
        <taxon>Eukaryota</taxon>
        <taxon>Sar</taxon>
        <taxon>Alveolata</taxon>
        <taxon>Ciliophora</taxon>
        <taxon>Intramacronucleata</taxon>
        <taxon>Oligohymenophorea</taxon>
        <taxon>Peniculida</taxon>
        <taxon>Parameciidae</taxon>
        <taxon>Paramecium</taxon>
    </lineage>
</organism>
<dbReference type="HOGENOM" id="CLU_2459560_0_0_1"/>
<dbReference type="EMBL" id="CT868649">
    <property type="protein sequence ID" value="CAK88254.1"/>
    <property type="molecule type" value="Genomic_DNA"/>
</dbReference>
<dbReference type="AlphaFoldDB" id="A0DYY7"/>
<dbReference type="KEGG" id="ptm:GSPATT00003222001"/>
<keyword evidence="3" id="KW-1185">Reference proteome</keyword>